<evidence type="ECO:0000313" key="5">
    <source>
        <dbReference type="Proteomes" id="UP000380386"/>
    </source>
</evidence>
<evidence type="ECO:0000313" key="4">
    <source>
        <dbReference type="EMBL" id="MQS52538.1"/>
    </source>
</evidence>
<evidence type="ECO:0000259" key="3">
    <source>
        <dbReference type="Pfam" id="PF05448"/>
    </source>
</evidence>
<feature type="active site" description="Charge relay system" evidence="1">
    <location>
        <position position="270"/>
    </location>
</feature>
<dbReference type="AlphaFoldDB" id="A0A5P0ZHS4"/>
<dbReference type="GO" id="GO:0052689">
    <property type="term" value="F:carboxylic ester hydrolase activity"/>
    <property type="evidence" value="ECO:0007669"/>
    <property type="project" value="TreeGrafter"/>
</dbReference>
<dbReference type="InterPro" id="IPR008391">
    <property type="entry name" value="AXE1_dom"/>
</dbReference>
<dbReference type="Proteomes" id="UP000380386">
    <property type="component" value="Unassembled WGS sequence"/>
</dbReference>
<dbReference type="EMBL" id="VDFM01000005">
    <property type="protein sequence ID" value="MQS52538.1"/>
    <property type="molecule type" value="Genomic_DNA"/>
</dbReference>
<feature type="active site" description="Nucleophile" evidence="1">
    <location>
        <position position="180"/>
    </location>
</feature>
<evidence type="ECO:0000256" key="1">
    <source>
        <dbReference type="PIRSR" id="PIRSR639069-1"/>
    </source>
</evidence>
<feature type="domain" description="Acetyl xylan esterase" evidence="3">
    <location>
        <begin position="4"/>
        <end position="315"/>
    </location>
</feature>
<dbReference type="PANTHER" id="PTHR40111:SF1">
    <property type="entry name" value="CEPHALOSPORIN-C DEACETYLASE"/>
    <property type="match status" value="1"/>
</dbReference>
<proteinExistence type="predicted"/>
<dbReference type="OrthoDB" id="9770528at2"/>
<dbReference type="InterPro" id="IPR029058">
    <property type="entry name" value="AB_hydrolase_fold"/>
</dbReference>
<dbReference type="Gene3D" id="3.40.50.1820">
    <property type="entry name" value="alpha/beta hydrolase"/>
    <property type="match status" value="1"/>
</dbReference>
<dbReference type="Pfam" id="PF05448">
    <property type="entry name" value="AXE1"/>
    <property type="match status" value="1"/>
</dbReference>
<reference evidence="4 5" key="1">
    <citation type="journal article" date="2019" name="Syst. Appl. Microbiol.">
        <title>Polyphasic characterization of two novel Lactobacillus spp. isolated from blown salami packages: Description of Lactobacillus halodurans sp. nov. and Lactobacillus salsicarnum sp. nov.</title>
        <authorList>
            <person name="Schuster J.A."/>
            <person name="Klingl A."/>
            <person name="Vogel R.F."/>
            <person name="Ehrmann M.A."/>
        </authorList>
    </citation>
    <scope>NUCLEOTIDE SEQUENCE [LARGE SCALE GENOMIC DNA]</scope>
    <source>
        <strain evidence="4 5">TMW 1.2118</strain>
    </source>
</reference>
<name>A0A5P0ZHS4_9LACO</name>
<comment type="caution">
    <text evidence="4">The sequence shown here is derived from an EMBL/GenBank/DDBJ whole genome shotgun (WGS) entry which is preliminary data.</text>
</comment>
<feature type="binding site" evidence="2">
    <location>
        <position position="89"/>
    </location>
    <ligand>
        <name>substrate</name>
    </ligand>
</feature>
<accession>A0A5P0ZHS4</accession>
<sequence length="325" mass="37195">MQDTMPLEEMKTYRGRQEVPEDFDQFWDEQIEKLPSSYNYKLTPQSFNLPNVDCYELTFESPDKSTIYAKCIFPKTESKFPVVFNFHGYMGQSSDWATLLQYPAAGLGVVAMDVRGQSGKSQDKSIYNGNTVKGHIIRGAIEGREKLFFKDVYLDVYELVEIIAGLPQVDDKKLYTYGGSQGGALSLVAAALNPKISFTAVIYPFLSDFKRVLELGNQDEPYDEFFRYFKFSDPFHTTEAQILKTLSYIDIKNMAHCIKNPVKLITGLEDKICFPSTQFAIYNRLECDKEMFLLPEYGHEDMHVHVNDVVLNWLSGSQIALKTQM</sequence>
<feature type="active site" description="Charge relay system" evidence="1">
    <location>
        <position position="299"/>
    </location>
</feature>
<dbReference type="GO" id="GO:0005976">
    <property type="term" value="P:polysaccharide metabolic process"/>
    <property type="evidence" value="ECO:0007669"/>
    <property type="project" value="TreeGrafter"/>
</dbReference>
<evidence type="ECO:0000256" key="2">
    <source>
        <dbReference type="PIRSR" id="PIRSR639069-2"/>
    </source>
</evidence>
<dbReference type="SUPFAM" id="SSF53474">
    <property type="entry name" value="alpha/beta-Hydrolases"/>
    <property type="match status" value="1"/>
</dbReference>
<dbReference type="RefSeq" id="WP_153382983.1">
    <property type="nucleotide sequence ID" value="NZ_VDFM01000005.1"/>
</dbReference>
<dbReference type="InterPro" id="IPR039069">
    <property type="entry name" value="CE7"/>
</dbReference>
<organism evidence="4 5">
    <name type="scientific">Companilactobacillus mishanensis</name>
    <dbReference type="NCBI Taxonomy" id="2486008"/>
    <lineage>
        <taxon>Bacteria</taxon>
        <taxon>Bacillati</taxon>
        <taxon>Bacillota</taxon>
        <taxon>Bacilli</taxon>
        <taxon>Lactobacillales</taxon>
        <taxon>Lactobacillaceae</taxon>
        <taxon>Companilactobacillus</taxon>
    </lineage>
</organism>
<dbReference type="PANTHER" id="PTHR40111">
    <property type="entry name" value="CEPHALOSPORIN-C DEACETYLASE"/>
    <property type="match status" value="1"/>
</dbReference>
<gene>
    <name evidence="4" type="ORF">FHL02_05850</name>
</gene>
<protein>
    <submittedName>
        <fullName evidence="4">Acetylxylan esterase</fullName>
    </submittedName>
</protein>